<dbReference type="AlphaFoldDB" id="A0A2N9ZYY0"/>
<dbReference type="Pfam" id="PF07751">
    <property type="entry name" value="Abi_2"/>
    <property type="match status" value="1"/>
</dbReference>
<dbReference type="InterPro" id="IPR011664">
    <property type="entry name" value="Abi_system_AbiD/AbiF-like"/>
</dbReference>
<dbReference type="Proteomes" id="UP000048179">
    <property type="component" value="Unassembled WGS sequence"/>
</dbReference>
<name>A0A2N9ZYY0_9STRE</name>
<evidence type="ECO:0000313" key="1">
    <source>
        <dbReference type="EMBL" id="CEY57817.1"/>
    </source>
</evidence>
<dbReference type="RefSeq" id="WP_055387687.1">
    <property type="nucleotide sequence ID" value="NZ_CFGT01000003.1"/>
</dbReference>
<organism evidence="1 2">
    <name type="scientific">Streptococcus pseudopneumoniae</name>
    <dbReference type="NCBI Taxonomy" id="257758"/>
    <lineage>
        <taxon>Bacteria</taxon>
        <taxon>Bacillati</taxon>
        <taxon>Bacillota</taxon>
        <taxon>Bacilli</taxon>
        <taxon>Lactobacillales</taxon>
        <taxon>Streptococcaceae</taxon>
        <taxon>Streptococcus</taxon>
    </lineage>
</organism>
<dbReference type="EMBL" id="CFGT01000003">
    <property type="protein sequence ID" value="CEY57817.1"/>
    <property type="molecule type" value="Genomic_DNA"/>
</dbReference>
<reference evidence="1 2" key="1">
    <citation type="submission" date="2015-03" db="EMBL/GenBank/DDBJ databases">
        <authorList>
            <consortium name="Pathogen Informatics"/>
        </authorList>
    </citation>
    <scope>NUCLEOTIDE SEQUENCE [LARGE SCALE GENOMIC DNA]</scope>
    <source>
        <strain evidence="1 2">SMRU737</strain>
    </source>
</reference>
<evidence type="ECO:0000313" key="2">
    <source>
        <dbReference type="Proteomes" id="UP000048179"/>
    </source>
</evidence>
<sequence>MSRQPKWNNRKLINHLASKDVTFNNISIGQAITFLDKNNYYYYKLAAFRKNFKKKDGKYVDLDFSYLQDLASLDMKIRAILLNIAIDVEHFIKVELSRQINNNPQEDGYSILTEFKNSQYNKYYEFTKKKFRESRYQNAMFNKRKHDYPYWELLEHMDYGCLIKFVTFYYQKHGCKSLKKASELGDGARHIRNACAHNSVLLLNVFEKDDKLSNVNAVITTFAKQVDVIKYKNYKKVNDLISLLVLAKAYCSPAVLDYQKQAIDNFIVRCQRNQSAYAKNVELTKMMVVFKKIVDIL</sequence>
<proteinExistence type="predicted"/>
<accession>A0A2N9ZYY0</accession>
<gene>
    <name evidence="1" type="ORF">ERS020247_00594</name>
</gene>
<protein>
    <submittedName>
        <fullName evidence="1">Abi family protein</fullName>
    </submittedName>
</protein>